<evidence type="ECO:0000259" key="2">
    <source>
        <dbReference type="Pfam" id="PF13400"/>
    </source>
</evidence>
<proteinExistence type="predicted"/>
<dbReference type="NCBIfam" id="TIGR03816">
    <property type="entry name" value="tadE_like_DECH"/>
    <property type="match status" value="1"/>
</dbReference>
<feature type="domain" description="Putative Flp pilus-assembly TadG-like N-terminal" evidence="2">
    <location>
        <begin position="20"/>
        <end position="66"/>
    </location>
</feature>
<evidence type="ECO:0000313" key="4">
    <source>
        <dbReference type="Proteomes" id="UP001168620"/>
    </source>
</evidence>
<evidence type="ECO:0000313" key="3">
    <source>
        <dbReference type="EMBL" id="MDN4171918.1"/>
    </source>
</evidence>
<dbReference type="EMBL" id="JAUHJQ010000001">
    <property type="protein sequence ID" value="MDN4171918.1"/>
    <property type="molecule type" value="Genomic_DNA"/>
</dbReference>
<protein>
    <submittedName>
        <fullName evidence="3">Flp pilus-assembly TadE/G-like family protein</fullName>
    </submittedName>
</protein>
<dbReference type="Pfam" id="PF13400">
    <property type="entry name" value="Tad"/>
    <property type="match status" value="1"/>
</dbReference>
<comment type="caution">
    <text evidence="3">The sequence shown here is derived from an EMBL/GenBank/DDBJ whole genome shotgun (WGS) entry which is preliminary data.</text>
</comment>
<gene>
    <name evidence="3" type="ORF">QWY28_03075</name>
</gene>
<name>A0ABT8FB46_9ACTN</name>
<feature type="transmembrane region" description="Helical" evidence="1">
    <location>
        <begin position="21"/>
        <end position="47"/>
    </location>
</feature>
<keyword evidence="1" id="KW-0472">Membrane</keyword>
<dbReference type="InterPro" id="IPR021202">
    <property type="entry name" value="Rv3654c-like"/>
</dbReference>
<evidence type="ECO:0000256" key="1">
    <source>
        <dbReference type="SAM" id="Phobius"/>
    </source>
</evidence>
<dbReference type="RefSeq" id="WP_300950829.1">
    <property type="nucleotide sequence ID" value="NZ_JAUHJQ010000001.1"/>
</dbReference>
<organism evidence="3 4">
    <name type="scientific">Nocardioides oceani</name>
    <dbReference type="NCBI Taxonomy" id="3058369"/>
    <lineage>
        <taxon>Bacteria</taxon>
        <taxon>Bacillati</taxon>
        <taxon>Actinomycetota</taxon>
        <taxon>Actinomycetes</taxon>
        <taxon>Propionibacteriales</taxon>
        <taxon>Nocardioidaceae</taxon>
        <taxon>Nocardioides</taxon>
    </lineage>
</organism>
<sequence>MSRSVHRSVDRPSRAGDERGSVTLFAIGCLALLLLVGSALGVVAAMVRAHRTAQAAADLAALAGAATIGGPGDPCAAAATVADRNGAALLACTVEGRDVRVRAQAPGPRWMGQVADLAAEARAGPS</sequence>
<dbReference type="InterPro" id="IPR028087">
    <property type="entry name" value="Tad_N"/>
</dbReference>
<accession>A0ABT8FB46</accession>
<keyword evidence="4" id="KW-1185">Reference proteome</keyword>
<reference evidence="3" key="1">
    <citation type="submission" date="2023-06" db="EMBL/GenBank/DDBJ databases">
        <title>Draft genome sequence of Nocardioides sp. SOB77.</title>
        <authorList>
            <person name="Zhang G."/>
        </authorList>
    </citation>
    <scope>NUCLEOTIDE SEQUENCE</scope>
    <source>
        <strain evidence="3">SOB77</strain>
    </source>
</reference>
<keyword evidence="1" id="KW-0812">Transmembrane</keyword>
<keyword evidence="1" id="KW-1133">Transmembrane helix</keyword>
<dbReference type="Proteomes" id="UP001168620">
    <property type="component" value="Unassembled WGS sequence"/>
</dbReference>